<dbReference type="Gene3D" id="3.30.2090.10">
    <property type="entry name" value="Multidrug efflux transporter AcrB TolC docking domain, DN and DC subdomains"/>
    <property type="match status" value="2"/>
</dbReference>
<dbReference type="PANTHER" id="PTHR32063:SF0">
    <property type="entry name" value="SWARMING MOTILITY PROTEIN SWRC"/>
    <property type="match status" value="1"/>
</dbReference>
<sequence>MSLSKIAVNKPVTTAMLMLVILLLGGISLARLPLDLMPDIEIPVVIVTTSYSGVGPHEMENLVTRPIEDTVATVSDLEAVTSVSSQGSSMVMARFDFGTDMDFAALEMREKVDMARGRLPDGATSPMVMKLDPNAMPVVMLSLSNGADLFELQTLAEDTIQPRLERISGVASVSIIGDYTNEIEIKVDQQQLNAYGIGIDQLTQVISASNMNMPGGTVERGAEKLTIRTMGEFETVEEIGELPITLPSGSIIRLKDVAAVEVIQKEISTISRTNSQNGIGIQIQKQSGTNTVQVANSIDREVEKLRAEHPEFELITIMNQAEYIQDSITSVAKNAVVGGLLAVLVLYVFLRNIGSTLIIATALPISIIATFVLLYFNGITLNMMTLGGLALGVGMLVDNAIVVLENIYRYRSEGHSRKDAAIEGAKEVSMAVSASTLTTIAVFMPIIFVGGITSILFGEFAMTVALSLAASLLVALTLIPMLCSKILKVETAVVGKPTEGMKPKKKRRFPGFYEAFDRGFEALEQTYKKALGWGLRHRKSTVLLAILIFVGSVSSVFFVGVEFMPSADQGEISINVTLPTGSQLYETDDVLKQIEALIEPLEEIEITSTTVGGGGGLGGGLMGSSENQGSMTVMLLGLSERSRSDVEVADEIRDLAKDIAGAEISVSTADGMAMGGSPIEIKVKGDDLTVLEGITDDFRRSIRQVEGTRDVETSFTEGIPELQIHINKYEASTYGLTTAQVANAVRSFAFGNTVSQFRESGDETDIVIRGEESIRQDLANLEQLSIQTPMGGTVPLNQVADIHITQGPTAINREDQQRLATVTSDISGRDLVSVTRDIEALLVEYEMPEGYLYEIGGENEQLEETFADLILAVVLAVVLVYMIMASQFESLMHPFTIIMSVPLAFSGGLLALFITGRTLNVTAFIGLLMLAGIVINNGIVLVDYINTLRSSGKERSEAIQIAGPVRLRPILMTTLTTTLAMVPLALGIGEGAEMQAPMATTVIGGLLLSTVLTLLVTPVIYTLMDDFSAAVKRKLKGKDKTAISSQKLG</sequence>
<feature type="transmembrane region" description="Helical" evidence="1">
    <location>
        <begin position="895"/>
        <end position="915"/>
    </location>
</feature>
<dbReference type="AlphaFoldDB" id="A6TJQ7"/>
<dbReference type="SUPFAM" id="SSF82866">
    <property type="entry name" value="Multidrug efflux transporter AcrB transmembrane domain"/>
    <property type="match status" value="2"/>
</dbReference>
<name>A6TJQ7_ALKMQ</name>
<dbReference type="STRING" id="293826.Amet_0188"/>
<dbReference type="eggNOG" id="COG0841">
    <property type="taxonomic scope" value="Bacteria"/>
</dbReference>
<feature type="transmembrane region" description="Helical" evidence="1">
    <location>
        <begin position="331"/>
        <end position="350"/>
    </location>
</feature>
<feature type="transmembrane region" description="Helical" evidence="1">
    <location>
        <begin position="967"/>
        <end position="989"/>
    </location>
</feature>
<protein>
    <submittedName>
        <fullName evidence="2">Acriflavin resistance protein</fullName>
    </submittedName>
</protein>
<feature type="transmembrane region" description="Helical" evidence="1">
    <location>
        <begin position="428"/>
        <end position="448"/>
    </location>
</feature>
<dbReference type="HOGENOM" id="CLU_002755_1_2_9"/>
<feature type="transmembrane region" description="Helical" evidence="1">
    <location>
        <begin position="460"/>
        <end position="479"/>
    </location>
</feature>
<dbReference type="SUPFAM" id="SSF82714">
    <property type="entry name" value="Multidrug efflux transporter AcrB TolC docking domain, DN and DC subdomains"/>
    <property type="match status" value="2"/>
</dbReference>
<dbReference type="Gene3D" id="3.30.70.1430">
    <property type="entry name" value="Multidrug efflux transporter AcrB pore domain"/>
    <property type="match status" value="2"/>
</dbReference>
<dbReference type="Gene3D" id="1.20.1640.10">
    <property type="entry name" value="Multidrug efflux transporter AcrB transmembrane domain"/>
    <property type="match status" value="2"/>
</dbReference>
<dbReference type="Gene3D" id="3.30.70.1440">
    <property type="entry name" value="Multidrug efflux transporter AcrB pore domain"/>
    <property type="match status" value="1"/>
</dbReference>
<dbReference type="InterPro" id="IPR027463">
    <property type="entry name" value="AcrB_DN_DC_subdom"/>
</dbReference>
<dbReference type="KEGG" id="amt:Amet_0188"/>
<feature type="transmembrane region" description="Helical" evidence="1">
    <location>
        <begin position="357"/>
        <end position="376"/>
    </location>
</feature>
<organism evidence="2 3">
    <name type="scientific">Alkaliphilus metalliredigens (strain QYMF)</name>
    <dbReference type="NCBI Taxonomy" id="293826"/>
    <lineage>
        <taxon>Bacteria</taxon>
        <taxon>Bacillati</taxon>
        <taxon>Bacillota</taxon>
        <taxon>Clostridia</taxon>
        <taxon>Peptostreptococcales</taxon>
        <taxon>Natronincolaceae</taxon>
        <taxon>Alkaliphilus</taxon>
    </lineage>
</organism>
<feature type="transmembrane region" description="Helical" evidence="1">
    <location>
        <begin position="542"/>
        <end position="561"/>
    </location>
</feature>
<keyword evidence="1" id="KW-0472">Membrane</keyword>
<dbReference type="Pfam" id="PF00873">
    <property type="entry name" value="ACR_tran"/>
    <property type="match status" value="1"/>
</dbReference>
<dbReference type="GO" id="GO:0042910">
    <property type="term" value="F:xenobiotic transmembrane transporter activity"/>
    <property type="evidence" value="ECO:0007669"/>
    <property type="project" value="TreeGrafter"/>
</dbReference>
<evidence type="ECO:0000313" key="2">
    <source>
        <dbReference type="EMBL" id="ABR46425.1"/>
    </source>
</evidence>
<dbReference type="InterPro" id="IPR001036">
    <property type="entry name" value="Acrflvin-R"/>
</dbReference>
<dbReference type="PRINTS" id="PR00702">
    <property type="entry name" value="ACRIFLAVINRP"/>
</dbReference>
<keyword evidence="1" id="KW-1133">Transmembrane helix</keyword>
<dbReference type="Gene3D" id="3.30.70.1320">
    <property type="entry name" value="Multidrug efflux transporter AcrB pore domain like"/>
    <property type="match status" value="1"/>
</dbReference>
<keyword evidence="1" id="KW-0812">Transmembrane</keyword>
<feature type="transmembrane region" description="Helical" evidence="1">
    <location>
        <begin position="388"/>
        <end position="408"/>
    </location>
</feature>
<evidence type="ECO:0000256" key="1">
    <source>
        <dbReference type="SAM" id="Phobius"/>
    </source>
</evidence>
<keyword evidence="3" id="KW-1185">Reference proteome</keyword>
<evidence type="ECO:0000313" key="3">
    <source>
        <dbReference type="Proteomes" id="UP000001572"/>
    </source>
</evidence>
<dbReference type="RefSeq" id="WP_011971334.1">
    <property type="nucleotide sequence ID" value="NC_009633.1"/>
</dbReference>
<dbReference type="SUPFAM" id="SSF82693">
    <property type="entry name" value="Multidrug efflux transporter AcrB pore domain, PN1, PN2, PC1 and PC2 subdomains"/>
    <property type="match status" value="3"/>
</dbReference>
<dbReference type="EMBL" id="CP000724">
    <property type="protein sequence ID" value="ABR46425.1"/>
    <property type="molecule type" value="Genomic_DNA"/>
</dbReference>
<accession>A6TJQ7</accession>
<reference evidence="3" key="1">
    <citation type="journal article" date="2016" name="Genome Announc.">
        <title>Complete genome sequence of Alkaliphilus metalliredigens strain QYMF, an alkaliphilic and metal-reducing bacterium isolated from borax-contaminated leachate ponds.</title>
        <authorList>
            <person name="Hwang C."/>
            <person name="Copeland A."/>
            <person name="Lucas S."/>
            <person name="Lapidus A."/>
            <person name="Barry K."/>
            <person name="Detter J.C."/>
            <person name="Glavina Del Rio T."/>
            <person name="Hammon N."/>
            <person name="Israni S."/>
            <person name="Dalin E."/>
            <person name="Tice H."/>
            <person name="Pitluck S."/>
            <person name="Chertkov O."/>
            <person name="Brettin T."/>
            <person name="Bruce D."/>
            <person name="Han C."/>
            <person name="Schmutz J."/>
            <person name="Larimer F."/>
            <person name="Land M.L."/>
            <person name="Hauser L."/>
            <person name="Kyrpides N."/>
            <person name="Mikhailova N."/>
            <person name="Ye Q."/>
            <person name="Zhou J."/>
            <person name="Richardson P."/>
            <person name="Fields M.W."/>
        </authorList>
    </citation>
    <scope>NUCLEOTIDE SEQUENCE [LARGE SCALE GENOMIC DNA]</scope>
    <source>
        <strain evidence="3">QYMF</strain>
    </source>
</reference>
<feature type="transmembrane region" description="Helical" evidence="1">
    <location>
        <begin position="1001"/>
        <end position="1024"/>
    </location>
</feature>
<gene>
    <name evidence="2" type="ordered locus">Amet_0188</name>
</gene>
<dbReference type="Proteomes" id="UP000001572">
    <property type="component" value="Chromosome"/>
</dbReference>
<feature type="transmembrane region" description="Helical" evidence="1">
    <location>
        <begin position="865"/>
        <end position="883"/>
    </location>
</feature>
<dbReference type="PANTHER" id="PTHR32063">
    <property type="match status" value="1"/>
</dbReference>
<proteinExistence type="predicted"/>
<dbReference type="GO" id="GO:0005886">
    <property type="term" value="C:plasma membrane"/>
    <property type="evidence" value="ECO:0007669"/>
    <property type="project" value="TreeGrafter"/>
</dbReference>
<feature type="transmembrane region" description="Helical" evidence="1">
    <location>
        <begin position="921"/>
        <end position="946"/>
    </location>
</feature>
<dbReference type="OrthoDB" id="9757876at2"/>